<feature type="non-terminal residue" evidence="2">
    <location>
        <position position="69"/>
    </location>
</feature>
<comment type="caution">
    <text evidence="2">The sequence shown here is derived from an EMBL/GenBank/DDBJ whole genome shotgun (WGS) entry which is preliminary data.</text>
</comment>
<organism evidence="2 3">
    <name type="scientific">Taxus chinensis</name>
    <name type="common">Chinese yew</name>
    <name type="synonym">Taxus wallichiana var. chinensis</name>
    <dbReference type="NCBI Taxonomy" id="29808"/>
    <lineage>
        <taxon>Eukaryota</taxon>
        <taxon>Viridiplantae</taxon>
        <taxon>Streptophyta</taxon>
        <taxon>Embryophyta</taxon>
        <taxon>Tracheophyta</taxon>
        <taxon>Spermatophyta</taxon>
        <taxon>Pinopsida</taxon>
        <taxon>Pinidae</taxon>
        <taxon>Conifers II</taxon>
        <taxon>Cupressales</taxon>
        <taxon>Taxaceae</taxon>
        <taxon>Taxus</taxon>
    </lineage>
</organism>
<sequence length="69" mass="6936">ETNLSEVPVNGALAVGKDGLSSKEELERGLLHIRNGVRSDDDGSGAVAEESLADETVEVGVGGAAESDG</sequence>
<evidence type="ECO:0000256" key="1">
    <source>
        <dbReference type="SAM" id="MobiDB-lite"/>
    </source>
</evidence>
<gene>
    <name evidence="2" type="ORF">KI387_006397</name>
</gene>
<proteinExistence type="predicted"/>
<feature type="non-terminal residue" evidence="2">
    <location>
        <position position="1"/>
    </location>
</feature>
<feature type="region of interest" description="Disordered" evidence="1">
    <location>
        <begin position="39"/>
        <end position="69"/>
    </location>
</feature>
<evidence type="ECO:0000313" key="2">
    <source>
        <dbReference type="EMBL" id="KAH9326219.1"/>
    </source>
</evidence>
<protein>
    <submittedName>
        <fullName evidence="2">Uncharacterized protein</fullName>
    </submittedName>
</protein>
<keyword evidence="3" id="KW-1185">Reference proteome</keyword>
<name>A0AA38GPR2_TAXCH</name>
<reference evidence="2 3" key="1">
    <citation type="journal article" date="2021" name="Nat. Plants">
        <title>The Taxus genome provides insights into paclitaxel biosynthesis.</title>
        <authorList>
            <person name="Xiong X."/>
            <person name="Gou J."/>
            <person name="Liao Q."/>
            <person name="Li Y."/>
            <person name="Zhou Q."/>
            <person name="Bi G."/>
            <person name="Li C."/>
            <person name="Du R."/>
            <person name="Wang X."/>
            <person name="Sun T."/>
            <person name="Guo L."/>
            <person name="Liang H."/>
            <person name="Lu P."/>
            <person name="Wu Y."/>
            <person name="Zhang Z."/>
            <person name="Ro D.K."/>
            <person name="Shang Y."/>
            <person name="Huang S."/>
            <person name="Yan J."/>
        </authorList>
    </citation>
    <scope>NUCLEOTIDE SEQUENCE [LARGE SCALE GENOMIC DNA]</scope>
    <source>
        <strain evidence="2">Ta-2019</strain>
    </source>
</reference>
<dbReference type="EMBL" id="JAHRHJ020000002">
    <property type="protein sequence ID" value="KAH9326219.1"/>
    <property type="molecule type" value="Genomic_DNA"/>
</dbReference>
<dbReference type="Proteomes" id="UP000824469">
    <property type="component" value="Unassembled WGS sequence"/>
</dbReference>
<accession>A0AA38GPR2</accession>
<dbReference type="AlphaFoldDB" id="A0AA38GPR2"/>
<evidence type="ECO:0000313" key="3">
    <source>
        <dbReference type="Proteomes" id="UP000824469"/>
    </source>
</evidence>